<dbReference type="OrthoDB" id="10443657at2759"/>
<dbReference type="AlphaFoldDB" id="A0A8J6C610"/>
<evidence type="ECO:0000313" key="3">
    <source>
        <dbReference type="Proteomes" id="UP000751190"/>
    </source>
</evidence>
<evidence type="ECO:0000313" key="2">
    <source>
        <dbReference type="EMBL" id="KAG8458630.1"/>
    </source>
</evidence>
<name>A0A8J6C610_DIALT</name>
<dbReference type="Proteomes" id="UP000751190">
    <property type="component" value="Unassembled WGS sequence"/>
</dbReference>
<accession>A0A8J6C610</accession>
<dbReference type="EMBL" id="JAGTXO010000049">
    <property type="protein sequence ID" value="KAG8458630.1"/>
    <property type="molecule type" value="Genomic_DNA"/>
</dbReference>
<evidence type="ECO:0000256" key="1">
    <source>
        <dbReference type="SAM" id="Coils"/>
    </source>
</evidence>
<feature type="coiled-coil region" evidence="1">
    <location>
        <begin position="43"/>
        <end position="111"/>
    </location>
</feature>
<keyword evidence="3" id="KW-1185">Reference proteome</keyword>
<organism evidence="2 3">
    <name type="scientific">Diacronema lutheri</name>
    <name type="common">Unicellular marine alga</name>
    <name type="synonym">Monochrysis lutheri</name>
    <dbReference type="NCBI Taxonomy" id="2081491"/>
    <lineage>
        <taxon>Eukaryota</taxon>
        <taxon>Haptista</taxon>
        <taxon>Haptophyta</taxon>
        <taxon>Pavlovophyceae</taxon>
        <taxon>Pavlovales</taxon>
        <taxon>Pavlovaceae</taxon>
        <taxon>Diacronema</taxon>
    </lineage>
</organism>
<reference evidence="2" key="1">
    <citation type="submission" date="2021-05" db="EMBL/GenBank/DDBJ databases">
        <title>The genome of the haptophyte Pavlova lutheri (Diacronema luteri, Pavlovales) - a model for lipid biosynthesis in eukaryotic algae.</title>
        <authorList>
            <person name="Hulatt C.J."/>
            <person name="Posewitz M.C."/>
        </authorList>
    </citation>
    <scope>NUCLEOTIDE SEQUENCE</scope>
    <source>
        <strain evidence="2">NIVA-4/92</strain>
    </source>
</reference>
<protein>
    <submittedName>
        <fullName evidence="2">Uncharacterized protein</fullName>
    </submittedName>
</protein>
<keyword evidence="1" id="KW-0175">Coiled coil</keyword>
<gene>
    <name evidence="2" type="ORF">KFE25_008427</name>
</gene>
<sequence>MGGSWSKAGSVEGADESKAKMIARGAAKRLSDAGDKVGKAAKVQMLKAEIMLKEQSMRSMKQELGLSIYIHLEKADSEAYMAVFQETKAKIDAVLAEIEAKRAEIVELSARKPVDGIDEDSITVKMTDGGSVH</sequence>
<proteinExistence type="predicted"/>
<comment type="caution">
    <text evidence="2">The sequence shown here is derived from an EMBL/GenBank/DDBJ whole genome shotgun (WGS) entry which is preliminary data.</text>
</comment>